<dbReference type="InterPro" id="IPR017853">
    <property type="entry name" value="GH"/>
</dbReference>
<keyword evidence="3" id="KW-0326">Glycosidase</keyword>
<comment type="caution">
    <text evidence="7">The sequence shown here is derived from an EMBL/GenBank/DDBJ whole genome shotgun (WGS) entry which is preliminary data.</text>
</comment>
<dbReference type="RefSeq" id="WP_250095728.1">
    <property type="nucleotide sequence ID" value="NZ_JAKRYL010000005.1"/>
</dbReference>
<dbReference type="InterPro" id="IPR006103">
    <property type="entry name" value="Glyco_hydro_2_cat"/>
</dbReference>
<comment type="similarity">
    <text evidence="1">Belongs to the glycosyl hydrolase 2 family.</text>
</comment>
<dbReference type="Gene3D" id="2.60.120.260">
    <property type="entry name" value="Galactose-binding domain-like"/>
    <property type="match status" value="1"/>
</dbReference>
<dbReference type="Pfam" id="PF02837">
    <property type="entry name" value="Glyco_hydro_2_N"/>
    <property type="match status" value="1"/>
</dbReference>
<evidence type="ECO:0000259" key="4">
    <source>
        <dbReference type="Pfam" id="PF00703"/>
    </source>
</evidence>
<dbReference type="InterPro" id="IPR008979">
    <property type="entry name" value="Galactose-bd-like_sf"/>
</dbReference>
<dbReference type="PANTHER" id="PTHR42732">
    <property type="entry name" value="BETA-GALACTOSIDASE"/>
    <property type="match status" value="1"/>
</dbReference>
<name>A0A9X2CQ01_9BACI</name>
<gene>
    <name evidence="7" type="ORF">MF646_06735</name>
</gene>
<evidence type="ECO:0000256" key="2">
    <source>
        <dbReference type="ARBA" id="ARBA00022801"/>
    </source>
</evidence>
<dbReference type="SUPFAM" id="SSF51445">
    <property type="entry name" value="(Trans)glycosidases"/>
    <property type="match status" value="1"/>
</dbReference>
<dbReference type="GO" id="GO:0005975">
    <property type="term" value="P:carbohydrate metabolic process"/>
    <property type="evidence" value="ECO:0007669"/>
    <property type="project" value="InterPro"/>
</dbReference>
<dbReference type="InterPro" id="IPR006104">
    <property type="entry name" value="Glyco_hydro_2_N"/>
</dbReference>
<dbReference type="Gene3D" id="2.60.40.10">
    <property type="entry name" value="Immunoglobulins"/>
    <property type="match status" value="1"/>
</dbReference>
<organism evidence="7 8">
    <name type="scientific">Halalkalibacter alkaliphilus</name>
    <dbReference type="NCBI Taxonomy" id="2917993"/>
    <lineage>
        <taxon>Bacteria</taxon>
        <taxon>Bacillati</taxon>
        <taxon>Bacillota</taxon>
        <taxon>Bacilli</taxon>
        <taxon>Bacillales</taxon>
        <taxon>Bacillaceae</taxon>
        <taxon>Halalkalibacter</taxon>
    </lineage>
</organism>
<dbReference type="Gene3D" id="3.20.20.80">
    <property type="entry name" value="Glycosidases"/>
    <property type="match status" value="1"/>
</dbReference>
<sequence>MYREIDLSGKWNFRTDPLNIGEKEGWNEGIESAEEVRVPHIWQQDDRFLNYSGAAWYEKTIPQLNKKGDNTFYLHFEAVDYQCRVWWNGIYIGTHEGGFTPFSFKIDDGLLKETNKLTVRVYDPADNGEIPIGKQGSWYTRVSGIWQGVYLKERSSVFVSNAFVTPDIDQETLDLTIDMSGQQDQAWNIDYVIRPHSIGEATWEADEIYDGTFSCSSLQSTGDLTRLKETIAVPKMAKWSPESPYLYELELKVKAGSEEGEFRTTFGFRKVEQKNGKIYLNNKPLYIRGALDQAFYPDTIYRAPSQQFIKKEITLAKEMGFNLLRKHIKVELPEYLYWADRLGMLIWAEHPNYVKWTEIARNRFETGMKEMIERDYNHPSIIIWSVYNEEWGLEWDLEFDKEKQAHVLELFEKVKGWDPSRLICDNSGWSHVKTDVNDYHRYFVLPEQLDQWEEDLDDLIINNADKNFVAGKSAGNEPKIISEFGVWGLPNVNKLKEYYQGKEPWWFANQGEQTHQDDYKKPYTLYENFERFGISKAIGDFDRLAELSQKRMLRAVKALIEEMRKRPEIGGYVVTEFSDIEWETNGWIDFLREPKVGFEKLIQFNGATCIMVDVGEHNVWSKDVLECEVYIINEQDDLNNFTVKWSLDVGGVKEAVSGEMVMKADAIYNRYPHALSIVVPEVEEPTFSKLNFELWSGNKKIAENEEELTISNKVLVKEEGPSVFFHHVDTKLIESLPVSFAVSKEEADIVLTERLDEEMLRFASNGGKVVFLAEKGDALSKKGEFTFRKLDLGESWARASSMNYLDTTWFEGLPVQTEMGWEFERLFPDFIIPFADYKKSNNNRTIHMFGNPGLDHQCEVIAGYFQGWLGQNGGIMIKQDYGKGSIVTTTMKLIEHIGDQPLAEHVLMMMIKKLSPERVKTN</sequence>
<protein>
    <recommendedName>
        <fullName evidence="9">Beta-galactosidase</fullName>
    </recommendedName>
</protein>
<dbReference type="SUPFAM" id="SSF49303">
    <property type="entry name" value="beta-Galactosidase/glucuronidase domain"/>
    <property type="match status" value="1"/>
</dbReference>
<feature type="domain" description="Glycoside hydrolase family 2 catalytic" evidence="5">
    <location>
        <begin position="272"/>
        <end position="521"/>
    </location>
</feature>
<keyword evidence="2" id="KW-0378">Hydrolase</keyword>
<dbReference type="SUPFAM" id="SSF49785">
    <property type="entry name" value="Galactose-binding domain-like"/>
    <property type="match status" value="1"/>
</dbReference>
<dbReference type="InterPro" id="IPR013783">
    <property type="entry name" value="Ig-like_fold"/>
</dbReference>
<evidence type="ECO:0000259" key="6">
    <source>
        <dbReference type="Pfam" id="PF02837"/>
    </source>
</evidence>
<evidence type="ECO:0000256" key="3">
    <source>
        <dbReference type="ARBA" id="ARBA00023295"/>
    </source>
</evidence>
<dbReference type="Proteomes" id="UP001139150">
    <property type="component" value="Unassembled WGS sequence"/>
</dbReference>
<dbReference type="AlphaFoldDB" id="A0A9X2CQ01"/>
<dbReference type="Pfam" id="PF02836">
    <property type="entry name" value="Glyco_hydro_2_C"/>
    <property type="match status" value="1"/>
</dbReference>
<keyword evidence="8" id="KW-1185">Reference proteome</keyword>
<evidence type="ECO:0000313" key="8">
    <source>
        <dbReference type="Proteomes" id="UP001139150"/>
    </source>
</evidence>
<evidence type="ECO:0008006" key="9">
    <source>
        <dbReference type="Google" id="ProtNLM"/>
    </source>
</evidence>
<dbReference type="EMBL" id="JAKRYL010000005">
    <property type="protein sequence ID" value="MCL7746817.1"/>
    <property type="molecule type" value="Genomic_DNA"/>
</dbReference>
<dbReference type="InterPro" id="IPR006101">
    <property type="entry name" value="Glyco_hydro_2"/>
</dbReference>
<accession>A0A9X2CQ01</accession>
<evidence type="ECO:0000313" key="7">
    <source>
        <dbReference type="EMBL" id="MCL7746817.1"/>
    </source>
</evidence>
<reference evidence="7" key="1">
    <citation type="submission" date="2022-02" db="EMBL/GenBank/DDBJ databases">
        <title>Halalkalibacter sp. nov. isolated from Lonar Lake, India.</title>
        <authorList>
            <person name="Joshi A."/>
            <person name="Thite S."/>
            <person name="Lodha T."/>
        </authorList>
    </citation>
    <scope>NUCLEOTIDE SEQUENCE</scope>
    <source>
        <strain evidence="7">MEB205</strain>
    </source>
</reference>
<dbReference type="PANTHER" id="PTHR42732:SF2">
    <property type="entry name" value="BETA-MANNOSIDASE"/>
    <property type="match status" value="1"/>
</dbReference>
<feature type="domain" description="Glycosyl hydrolases family 2 sugar binding" evidence="6">
    <location>
        <begin position="7"/>
        <end position="152"/>
    </location>
</feature>
<dbReference type="Pfam" id="PF00703">
    <property type="entry name" value="Glyco_hydro_2"/>
    <property type="match status" value="1"/>
</dbReference>
<feature type="domain" description="Glycoside hydrolase family 2 immunoglobulin-like beta-sandwich" evidence="4">
    <location>
        <begin position="157"/>
        <end position="269"/>
    </location>
</feature>
<dbReference type="GO" id="GO:0004553">
    <property type="term" value="F:hydrolase activity, hydrolyzing O-glycosyl compounds"/>
    <property type="evidence" value="ECO:0007669"/>
    <property type="project" value="InterPro"/>
</dbReference>
<evidence type="ECO:0000256" key="1">
    <source>
        <dbReference type="ARBA" id="ARBA00007401"/>
    </source>
</evidence>
<dbReference type="InterPro" id="IPR036156">
    <property type="entry name" value="Beta-gal/glucu_dom_sf"/>
</dbReference>
<evidence type="ECO:0000259" key="5">
    <source>
        <dbReference type="Pfam" id="PF02836"/>
    </source>
</evidence>
<dbReference type="PRINTS" id="PR00132">
    <property type="entry name" value="GLHYDRLASE2"/>
</dbReference>
<proteinExistence type="inferred from homology"/>
<dbReference type="InterPro" id="IPR051913">
    <property type="entry name" value="GH2_Domain-Containing"/>
</dbReference>
<dbReference type="InterPro" id="IPR006102">
    <property type="entry name" value="Ig-like_GH2"/>
</dbReference>